<accession>A0A0K2SMS2</accession>
<dbReference type="KEGG" id="lpil:LIP_2598"/>
<dbReference type="FunFam" id="3.30.470.20:FF:000028">
    <property type="entry name" value="Methylcrotonoyl-CoA carboxylase subunit alpha, mitochondrial"/>
    <property type="match status" value="1"/>
</dbReference>
<evidence type="ECO:0000256" key="1">
    <source>
        <dbReference type="ARBA" id="ARBA00003761"/>
    </source>
</evidence>
<evidence type="ECO:0000256" key="8">
    <source>
        <dbReference type="ARBA" id="ARBA00022741"/>
    </source>
</evidence>
<evidence type="ECO:0000256" key="5">
    <source>
        <dbReference type="ARBA" id="ARBA00022516"/>
    </source>
</evidence>
<evidence type="ECO:0000256" key="2">
    <source>
        <dbReference type="ARBA" id="ARBA00004956"/>
    </source>
</evidence>
<dbReference type="PROSITE" id="PS00867">
    <property type="entry name" value="CPSASE_2"/>
    <property type="match status" value="1"/>
</dbReference>
<dbReference type="GO" id="GO:2001295">
    <property type="term" value="P:malonyl-CoA biosynthetic process"/>
    <property type="evidence" value="ECO:0007669"/>
    <property type="project" value="UniProtKB-UniPathway"/>
</dbReference>
<dbReference type="InterPro" id="IPR005479">
    <property type="entry name" value="CPAse_ATP-bd"/>
</dbReference>
<keyword evidence="21" id="KW-1185">Reference proteome</keyword>
<dbReference type="InterPro" id="IPR016185">
    <property type="entry name" value="PreATP-grasp_dom_sf"/>
</dbReference>
<dbReference type="Gene3D" id="3.30.470.20">
    <property type="entry name" value="ATP-grasp fold, B domain"/>
    <property type="match status" value="1"/>
</dbReference>
<reference evidence="21" key="2">
    <citation type="journal article" date="2016" name="Int. J. Syst. Evol. Microbiol.">
        <title>Complete genome sequence and cell structure of Limnochorda pilosa, a Gram-negative spore-former within the phylum Firmicutes.</title>
        <authorList>
            <person name="Watanabe M."/>
            <person name="Kojima H."/>
            <person name="Fukui M."/>
        </authorList>
    </citation>
    <scope>NUCLEOTIDE SEQUENCE [LARGE SCALE GENOMIC DNA]</scope>
    <source>
        <strain evidence="21">HC45</strain>
    </source>
</reference>
<evidence type="ECO:0000256" key="4">
    <source>
        <dbReference type="ARBA" id="ARBA00013263"/>
    </source>
</evidence>
<evidence type="ECO:0000256" key="16">
    <source>
        <dbReference type="PROSITE-ProRule" id="PRU00409"/>
    </source>
</evidence>
<keyword evidence="9 17" id="KW-0276">Fatty acid metabolism</keyword>
<sequence length="456" mass="49585">MEFRKVLVANRGEIAVRIIRALHQMNVEAVAIYSEADRDALHVRLADQAVCVGPAPSTQSYLNTPNIISAALLTGVDAIHPGYGYLSERADFSEICESHGIVFIGPPAAAIQQMGDKAQARAFMRQAGVPVLPGSEGPVSSERQALKVAGEIGYPVLVKASAGGGGRGMRAAATPEELQRVLQPARNEAEAAFGSADVYLERLITRPRHVEIQVLADRHGHAVHLGERECSLQRRHQKVVEESPSPAVSPELRARMGEAALRGVQACGYVNAGTVEFLLDEQGNFYFLEMNTRIQVEHPVTEEVTGLDLVREQIRIAEGEPLGYDQAGVVIRGHAIECRLNAEDPSRNFMPSPGLIRRYHVPGGPGVRVDSAAFAGYVVPPYYDSMFGKLIVRDRDRAGAIARMSEALDELEVEGLATNIALLRAIVRDPVFQAGTLSTDFIEERILKPAQLQGRR</sequence>
<dbReference type="AlphaFoldDB" id="A0A0K2SMS2"/>
<keyword evidence="5 17" id="KW-0444">Lipid biosynthesis</keyword>
<evidence type="ECO:0000313" key="21">
    <source>
        <dbReference type="Proteomes" id="UP000065807"/>
    </source>
</evidence>
<dbReference type="PROSITE" id="PS50979">
    <property type="entry name" value="BC"/>
    <property type="match status" value="1"/>
</dbReference>
<dbReference type="NCBIfam" id="NF006367">
    <property type="entry name" value="PRK08591.1"/>
    <property type="match status" value="1"/>
</dbReference>
<comment type="catalytic activity">
    <reaction evidence="15 17">
        <text>N(6)-biotinyl-L-lysyl-[protein] + hydrogencarbonate + ATP = N(6)-carboxybiotinyl-L-lysyl-[protein] + ADP + phosphate + H(+)</text>
        <dbReference type="Rhea" id="RHEA:13501"/>
        <dbReference type="Rhea" id="RHEA-COMP:10505"/>
        <dbReference type="Rhea" id="RHEA-COMP:10506"/>
        <dbReference type="ChEBI" id="CHEBI:15378"/>
        <dbReference type="ChEBI" id="CHEBI:17544"/>
        <dbReference type="ChEBI" id="CHEBI:30616"/>
        <dbReference type="ChEBI" id="CHEBI:43474"/>
        <dbReference type="ChEBI" id="CHEBI:83144"/>
        <dbReference type="ChEBI" id="CHEBI:83145"/>
        <dbReference type="ChEBI" id="CHEBI:456216"/>
        <dbReference type="EC" id="6.3.4.14"/>
    </reaction>
</comment>
<gene>
    <name evidence="20" type="ORF">LIP_2598</name>
</gene>
<dbReference type="FunFam" id="3.40.50.20:FF:000010">
    <property type="entry name" value="Propionyl-CoA carboxylase subunit alpha"/>
    <property type="match status" value="1"/>
</dbReference>
<dbReference type="InterPro" id="IPR004549">
    <property type="entry name" value="Acetyl_CoA_COase_biotin_COase"/>
</dbReference>
<keyword evidence="8 16" id="KW-0547">Nucleotide-binding</keyword>
<dbReference type="FunFam" id="3.30.1490.20:FF:000018">
    <property type="entry name" value="Biotin carboxylase"/>
    <property type="match status" value="1"/>
</dbReference>
<dbReference type="Gene3D" id="3.30.1490.20">
    <property type="entry name" value="ATP-grasp fold, A domain"/>
    <property type="match status" value="1"/>
</dbReference>
<dbReference type="NCBIfam" id="TIGR00514">
    <property type="entry name" value="accC"/>
    <property type="match status" value="1"/>
</dbReference>
<dbReference type="GO" id="GO:0006633">
    <property type="term" value="P:fatty acid biosynthetic process"/>
    <property type="evidence" value="ECO:0007669"/>
    <property type="project" value="UniProtKB-KW"/>
</dbReference>
<evidence type="ECO:0000256" key="10">
    <source>
        <dbReference type="ARBA" id="ARBA00022840"/>
    </source>
</evidence>
<keyword evidence="7" id="KW-0479">Metal-binding</keyword>
<organism evidence="20 21">
    <name type="scientific">Limnochorda pilosa</name>
    <dbReference type="NCBI Taxonomy" id="1555112"/>
    <lineage>
        <taxon>Bacteria</taxon>
        <taxon>Bacillati</taxon>
        <taxon>Bacillota</taxon>
        <taxon>Limnochordia</taxon>
        <taxon>Limnochordales</taxon>
        <taxon>Limnochordaceae</taxon>
        <taxon>Limnochorda</taxon>
    </lineage>
</organism>
<evidence type="ECO:0000256" key="17">
    <source>
        <dbReference type="RuleBase" id="RU365063"/>
    </source>
</evidence>
<dbReference type="EMBL" id="AP014924">
    <property type="protein sequence ID" value="BAS28428.1"/>
    <property type="molecule type" value="Genomic_DNA"/>
</dbReference>
<keyword evidence="6 17" id="KW-0436">Ligase</keyword>
<dbReference type="Gene3D" id="3.40.50.20">
    <property type="match status" value="1"/>
</dbReference>
<dbReference type="Proteomes" id="UP000065807">
    <property type="component" value="Chromosome"/>
</dbReference>
<dbReference type="InterPro" id="IPR005482">
    <property type="entry name" value="Biotin_COase_C"/>
</dbReference>
<keyword evidence="10 16" id="KW-0067">ATP-binding</keyword>
<dbReference type="InterPro" id="IPR011054">
    <property type="entry name" value="Rudment_hybrid_motif"/>
</dbReference>
<dbReference type="SUPFAM" id="SSF56059">
    <property type="entry name" value="Glutathione synthetase ATP-binding domain-like"/>
    <property type="match status" value="1"/>
</dbReference>
<dbReference type="Pfam" id="PF02785">
    <property type="entry name" value="Biotin_carb_C"/>
    <property type="match status" value="1"/>
</dbReference>
<keyword evidence="12 17" id="KW-0443">Lipid metabolism</keyword>
<keyword evidence="14 17" id="KW-0092">Biotin</keyword>
<dbReference type="GO" id="GO:0046872">
    <property type="term" value="F:metal ion binding"/>
    <property type="evidence" value="ECO:0007669"/>
    <property type="project" value="UniProtKB-KW"/>
</dbReference>
<comment type="pathway">
    <text evidence="2 17">Lipid metabolism; malonyl-CoA biosynthesis; malonyl-CoA from acetyl-CoA: step 1/1.</text>
</comment>
<dbReference type="GO" id="GO:0005524">
    <property type="term" value="F:ATP binding"/>
    <property type="evidence" value="ECO:0007669"/>
    <property type="project" value="UniProtKB-UniRule"/>
</dbReference>
<evidence type="ECO:0000256" key="11">
    <source>
        <dbReference type="ARBA" id="ARBA00022842"/>
    </source>
</evidence>
<evidence type="ECO:0000256" key="13">
    <source>
        <dbReference type="ARBA" id="ARBA00023160"/>
    </source>
</evidence>
<dbReference type="Pfam" id="PF00289">
    <property type="entry name" value="Biotin_carb_N"/>
    <property type="match status" value="1"/>
</dbReference>
<dbReference type="PATRIC" id="fig|1555112.3.peg.2638"/>
<evidence type="ECO:0000256" key="9">
    <source>
        <dbReference type="ARBA" id="ARBA00022832"/>
    </source>
</evidence>
<dbReference type="STRING" id="1555112.LIP_2598"/>
<dbReference type="OrthoDB" id="9807469at2"/>
<evidence type="ECO:0000256" key="7">
    <source>
        <dbReference type="ARBA" id="ARBA00022723"/>
    </source>
</evidence>
<keyword evidence="13 17" id="KW-0275">Fatty acid biosynthesis</keyword>
<dbReference type="InterPro" id="IPR005481">
    <property type="entry name" value="BC-like_N"/>
</dbReference>
<dbReference type="SMART" id="SM00878">
    <property type="entry name" value="Biotin_carb_C"/>
    <property type="match status" value="1"/>
</dbReference>
<reference evidence="21" key="1">
    <citation type="submission" date="2015-07" db="EMBL/GenBank/DDBJ databases">
        <title>Complete genome sequence and phylogenetic analysis of Limnochorda pilosa.</title>
        <authorList>
            <person name="Watanabe M."/>
            <person name="Kojima H."/>
            <person name="Fukui M."/>
        </authorList>
    </citation>
    <scope>NUCLEOTIDE SEQUENCE [LARGE SCALE GENOMIC DNA]</scope>
    <source>
        <strain evidence="21">HC45</strain>
    </source>
</reference>
<dbReference type="PANTHER" id="PTHR48095">
    <property type="entry name" value="PYRUVATE CARBOXYLASE SUBUNIT A"/>
    <property type="match status" value="1"/>
</dbReference>
<dbReference type="UniPathway" id="UPA00655">
    <property type="reaction ID" value="UER00711"/>
</dbReference>
<proteinExistence type="predicted"/>
<evidence type="ECO:0000259" key="18">
    <source>
        <dbReference type="PROSITE" id="PS50975"/>
    </source>
</evidence>
<dbReference type="SUPFAM" id="SSF51246">
    <property type="entry name" value="Rudiment single hybrid motif"/>
    <property type="match status" value="1"/>
</dbReference>
<dbReference type="InterPro" id="IPR011761">
    <property type="entry name" value="ATP-grasp"/>
</dbReference>
<evidence type="ECO:0000313" key="20">
    <source>
        <dbReference type="EMBL" id="BAS28428.1"/>
    </source>
</evidence>
<evidence type="ECO:0000256" key="15">
    <source>
        <dbReference type="ARBA" id="ARBA00048600"/>
    </source>
</evidence>
<evidence type="ECO:0000256" key="12">
    <source>
        <dbReference type="ARBA" id="ARBA00023098"/>
    </source>
</evidence>
<evidence type="ECO:0000256" key="3">
    <source>
        <dbReference type="ARBA" id="ARBA00011750"/>
    </source>
</evidence>
<dbReference type="InterPro" id="IPR011764">
    <property type="entry name" value="Biotin_carboxylation_dom"/>
</dbReference>
<dbReference type="SUPFAM" id="SSF52440">
    <property type="entry name" value="PreATP-grasp domain"/>
    <property type="match status" value="1"/>
</dbReference>
<dbReference type="Pfam" id="PF02786">
    <property type="entry name" value="CPSase_L_D2"/>
    <property type="match status" value="1"/>
</dbReference>
<evidence type="ECO:0000259" key="19">
    <source>
        <dbReference type="PROSITE" id="PS50979"/>
    </source>
</evidence>
<dbReference type="EC" id="6.3.4.14" evidence="4 17"/>
<protein>
    <recommendedName>
        <fullName evidence="4 17">Biotin carboxylase</fullName>
        <ecNumber evidence="4 17">6.3.4.14</ecNumber>
    </recommendedName>
    <alternativeName>
        <fullName evidence="17">Acetyl-coenzyme A carboxylase biotin carboxylase subunit A</fullName>
    </alternativeName>
</protein>
<feature type="domain" description="ATP-grasp" evidence="18">
    <location>
        <begin position="121"/>
        <end position="318"/>
    </location>
</feature>
<dbReference type="PROSITE" id="PS50975">
    <property type="entry name" value="ATP_GRASP"/>
    <property type="match status" value="1"/>
</dbReference>
<feature type="domain" description="Biotin carboxylation" evidence="19">
    <location>
        <begin position="2"/>
        <end position="447"/>
    </location>
</feature>
<evidence type="ECO:0000256" key="14">
    <source>
        <dbReference type="ARBA" id="ARBA00023267"/>
    </source>
</evidence>
<comment type="subunit">
    <text evidence="3 17">Acetyl-CoA carboxylase is a heterohexamer of biotin carboxyl carrier protein, biotin carboxylase and the two subunits of carboxyl transferase in a 2:2 complex.</text>
</comment>
<dbReference type="RefSeq" id="WP_068138762.1">
    <property type="nucleotide sequence ID" value="NZ_AP014924.1"/>
</dbReference>
<dbReference type="InterPro" id="IPR051602">
    <property type="entry name" value="ACC_Biotin_Carboxylase"/>
</dbReference>
<keyword evidence="11" id="KW-0460">Magnesium</keyword>
<evidence type="ECO:0000256" key="6">
    <source>
        <dbReference type="ARBA" id="ARBA00022598"/>
    </source>
</evidence>
<dbReference type="GO" id="GO:0004075">
    <property type="term" value="F:biotin carboxylase activity"/>
    <property type="evidence" value="ECO:0007669"/>
    <property type="project" value="UniProtKB-EC"/>
</dbReference>
<dbReference type="PROSITE" id="PS00866">
    <property type="entry name" value="CPSASE_1"/>
    <property type="match status" value="1"/>
</dbReference>
<name>A0A0K2SMS2_LIMPI</name>
<comment type="function">
    <text evidence="1 17">This protein is a component of the acetyl coenzyme A carboxylase complex; first, biotin carboxylase catalyzes the carboxylation of the carrier protein and then the transcarboxylase transfers the carboxyl group to form malonyl-CoA.</text>
</comment>
<dbReference type="PANTHER" id="PTHR48095:SF2">
    <property type="entry name" value="BIOTIN CARBOXYLASE, CHLOROPLASTIC"/>
    <property type="match status" value="1"/>
</dbReference>
<dbReference type="InterPro" id="IPR013815">
    <property type="entry name" value="ATP_grasp_subdomain_1"/>
</dbReference>